<dbReference type="AlphaFoldDB" id="A0A239KGA0"/>
<organism evidence="4 5">
    <name type="scientific">Actinoplanes regularis</name>
    <dbReference type="NCBI Taxonomy" id="52697"/>
    <lineage>
        <taxon>Bacteria</taxon>
        <taxon>Bacillati</taxon>
        <taxon>Actinomycetota</taxon>
        <taxon>Actinomycetes</taxon>
        <taxon>Micromonosporales</taxon>
        <taxon>Micromonosporaceae</taxon>
        <taxon>Actinoplanes</taxon>
    </lineage>
</organism>
<dbReference type="NCBIfam" id="TIGR00377">
    <property type="entry name" value="ant_ant_sig"/>
    <property type="match status" value="1"/>
</dbReference>
<feature type="domain" description="STAS" evidence="3">
    <location>
        <begin position="6"/>
        <end position="110"/>
    </location>
</feature>
<keyword evidence="5" id="KW-1185">Reference proteome</keyword>
<dbReference type="RefSeq" id="WP_089299343.1">
    <property type="nucleotide sequence ID" value="NZ_BOMU01000141.1"/>
</dbReference>
<evidence type="ECO:0000256" key="2">
    <source>
        <dbReference type="RuleBase" id="RU003749"/>
    </source>
</evidence>
<dbReference type="GO" id="GO:0043856">
    <property type="term" value="F:anti-sigma factor antagonist activity"/>
    <property type="evidence" value="ECO:0007669"/>
    <property type="project" value="InterPro"/>
</dbReference>
<dbReference type="Gene3D" id="3.30.750.24">
    <property type="entry name" value="STAS domain"/>
    <property type="match status" value="1"/>
</dbReference>
<sequence length="110" mass="12070">MTEAQADVQISQEAGRSVIRIRGEVDMANADAIGERVRATTRPSDAVDLDLRGVTFLDSSGLRMLHHLSDTFNQADGRLTVVTAPDDIVGRLLAITHMDTYLHVRDDPQV</sequence>
<dbReference type="PROSITE" id="PS50801">
    <property type="entry name" value="STAS"/>
    <property type="match status" value="1"/>
</dbReference>
<comment type="similarity">
    <text evidence="1 2">Belongs to the anti-sigma-factor antagonist family.</text>
</comment>
<evidence type="ECO:0000259" key="3">
    <source>
        <dbReference type="PROSITE" id="PS50801"/>
    </source>
</evidence>
<dbReference type="SUPFAM" id="SSF52091">
    <property type="entry name" value="SpoIIaa-like"/>
    <property type="match status" value="1"/>
</dbReference>
<dbReference type="InterPro" id="IPR036513">
    <property type="entry name" value="STAS_dom_sf"/>
</dbReference>
<dbReference type="Pfam" id="PF01740">
    <property type="entry name" value="STAS"/>
    <property type="match status" value="1"/>
</dbReference>
<dbReference type="CDD" id="cd07043">
    <property type="entry name" value="STAS_anti-anti-sigma_factors"/>
    <property type="match status" value="1"/>
</dbReference>
<dbReference type="InterPro" id="IPR002645">
    <property type="entry name" value="STAS_dom"/>
</dbReference>
<dbReference type="PANTHER" id="PTHR33495">
    <property type="entry name" value="ANTI-SIGMA FACTOR ANTAGONIST TM_1081-RELATED-RELATED"/>
    <property type="match status" value="1"/>
</dbReference>
<reference evidence="4 5" key="1">
    <citation type="submission" date="2017-06" db="EMBL/GenBank/DDBJ databases">
        <authorList>
            <person name="Kim H.J."/>
            <person name="Triplett B.A."/>
        </authorList>
    </citation>
    <scope>NUCLEOTIDE SEQUENCE [LARGE SCALE GENOMIC DNA]</scope>
    <source>
        <strain evidence="4 5">DSM 43151</strain>
    </source>
</reference>
<evidence type="ECO:0000313" key="4">
    <source>
        <dbReference type="EMBL" id="SNT17357.1"/>
    </source>
</evidence>
<evidence type="ECO:0000256" key="1">
    <source>
        <dbReference type="ARBA" id="ARBA00009013"/>
    </source>
</evidence>
<dbReference type="EMBL" id="FZNR01000050">
    <property type="protein sequence ID" value="SNT17357.1"/>
    <property type="molecule type" value="Genomic_DNA"/>
</dbReference>
<dbReference type="Proteomes" id="UP000198415">
    <property type="component" value="Unassembled WGS sequence"/>
</dbReference>
<name>A0A239KGA0_9ACTN</name>
<protein>
    <recommendedName>
        <fullName evidence="2">Anti-sigma factor antagonist</fullName>
    </recommendedName>
</protein>
<proteinExistence type="inferred from homology"/>
<dbReference type="InterPro" id="IPR003658">
    <property type="entry name" value="Anti-sigma_ant"/>
</dbReference>
<dbReference type="OrthoDB" id="3387413at2"/>
<evidence type="ECO:0000313" key="5">
    <source>
        <dbReference type="Proteomes" id="UP000198415"/>
    </source>
</evidence>
<accession>A0A239KGA0</accession>
<gene>
    <name evidence="4" type="ORF">SAMN06264365_1507</name>
</gene>